<evidence type="ECO:0000256" key="3">
    <source>
        <dbReference type="PIRSR" id="PIRSR600407-1"/>
    </source>
</evidence>
<keyword evidence="7" id="KW-1185">Reference proteome</keyword>
<dbReference type="Pfam" id="PF01150">
    <property type="entry name" value="GDA1_CD39"/>
    <property type="match status" value="1"/>
</dbReference>
<keyword evidence="4" id="KW-0067">ATP-binding</keyword>
<keyword evidence="5" id="KW-0812">Transmembrane</keyword>
<dbReference type="GO" id="GO:0005524">
    <property type="term" value="F:ATP binding"/>
    <property type="evidence" value="ECO:0007669"/>
    <property type="project" value="UniProtKB-KW"/>
</dbReference>
<feature type="binding site" evidence="4">
    <location>
        <begin position="277"/>
        <end position="281"/>
    </location>
    <ligand>
        <name>ATP</name>
        <dbReference type="ChEBI" id="CHEBI:30616"/>
    </ligand>
</feature>
<dbReference type="AlphaFoldDB" id="A0A4E0R897"/>
<dbReference type="PANTHER" id="PTHR11782:SF127">
    <property type="entry name" value="NTPASE, ISOFORM F"/>
    <property type="match status" value="1"/>
</dbReference>
<dbReference type="GO" id="GO:0016787">
    <property type="term" value="F:hydrolase activity"/>
    <property type="evidence" value="ECO:0007669"/>
    <property type="project" value="UniProtKB-KW"/>
</dbReference>
<accession>A0A4E0R897</accession>
<keyword evidence="5" id="KW-0472">Membrane</keyword>
<dbReference type="EMBL" id="JXXN02002310">
    <property type="protein sequence ID" value="THD23145.1"/>
    <property type="molecule type" value="Genomic_DNA"/>
</dbReference>
<comment type="caution">
    <text evidence="6">The sequence shown here is derived from an EMBL/GenBank/DDBJ whole genome shotgun (WGS) entry which is preliminary data.</text>
</comment>
<dbReference type="Gene3D" id="3.30.420.40">
    <property type="match status" value="1"/>
</dbReference>
<evidence type="ECO:0000256" key="4">
    <source>
        <dbReference type="PIRSR" id="PIRSR600407-2"/>
    </source>
</evidence>
<dbReference type="PANTHER" id="PTHR11782">
    <property type="entry name" value="ADENOSINE/GUANOSINE DIPHOSPHATASE"/>
    <property type="match status" value="1"/>
</dbReference>
<feature type="active site" description="Proton acceptor" evidence="3">
    <location>
        <position position="237"/>
    </location>
</feature>
<evidence type="ECO:0000313" key="6">
    <source>
        <dbReference type="EMBL" id="THD23145.1"/>
    </source>
</evidence>
<organism evidence="6 7">
    <name type="scientific">Fasciola hepatica</name>
    <name type="common">Liver fluke</name>
    <dbReference type="NCBI Taxonomy" id="6192"/>
    <lineage>
        <taxon>Eukaryota</taxon>
        <taxon>Metazoa</taxon>
        <taxon>Spiralia</taxon>
        <taxon>Lophotrochozoa</taxon>
        <taxon>Platyhelminthes</taxon>
        <taxon>Trematoda</taxon>
        <taxon>Digenea</taxon>
        <taxon>Plagiorchiida</taxon>
        <taxon>Echinostomata</taxon>
        <taxon>Echinostomatoidea</taxon>
        <taxon>Fasciolidae</taxon>
        <taxon>Fasciola</taxon>
    </lineage>
</organism>
<protein>
    <submittedName>
        <fullName evidence="6">Ectonucleoside triphosphate diphosphohydrolase 5</fullName>
    </submittedName>
</protein>
<keyword evidence="5" id="KW-1133">Transmembrane helix</keyword>
<keyword evidence="4" id="KW-0547">Nucleotide-binding</keyword>
<proteinExistence type="inferred from homology"/>
<name>A0A4E0R897_FASHE</name>
<evidence type="ECO:0000313" key="7">
    <source>
        <dbReference type="Proteomes" id="UP000230066"/>
    </source>
</evidence>
<evidence type="ECO:0000256" key="5">
    <source>
        <dbReference type="SAM" id="Phobius"/>
    </source>
</evidence>
<dbReference type="Gene3D" id="3.30.420.150">
    <property type="entry name" value="Exopolyphosphatase. Domain 2"/>
    <property type="match status" value="1"/>
</dbReference>
<dbReference type="CDD" id="cd24046">
    <property type="entry name" value="ASKHA_NBD_NTPDase5-like"/>
    <property type="match status" value="1"/>
</dbReference>
<evidence type="ECO:0000256" key="1">
    <source>
        <dbReference type="ARBA" id="ARBA00009283"/>
    </source>
</evidence>
<feature type="transmembrane region" description="Helical" evidence="5">
    <location>
        <begin position="48"/>
        <end position="66"/>
    </location>
</feature>
<gene>
    <name evidence="6" type="ORF">D915_005854</name>
</gene>
<dbReference type="Proteomes" id="UP000230066">
    <property type="component" value="Unassembled WGS sequence"/>
</dbReference>
<sequence length="552" mass="60798">MLQSENRLEYVTTSDLSPMLKRVLSSRVLYAVSLPPPRRKNGIWKIQNWIILGLIVSVLFVVWFTLRTSVLSMLQTQPFPSVWDTTPVNTIPRGGVDGLVQRSHSGTPNTLYGVVIDAGSTGTRVHVFELRRTNSDLDKQFTLIREVFEHVQPGLSAYADNPEQAAESLAPLLRIAEGNIPNDTCHSTSVVVRATAGLRLLPSFKADSILEAVRRKLTTSCLLSSNNSVSVLDGNQEGLYLWTSLNFMTGRMSIPNTIGRHNPDALNHTVGTLDLGGGSTQITFAPSDSLVLTNAPPGYVTEVQTGRSVSPAQAQLGTEVYCHSYLGLGLMSARYSILTTTTKRLPFENYPAMDLLYSPCFTSSLATNWSHAGKSWKVRPLPQSAYRTVLLPHEDAASARAFTQSTDISPITKYCYAHALLVLRDPVEGENPAHVFHPHGYVVHRPNGIEHQEFYAFSYIFDLAISVGMIHDHSGGTVTVAQFRDAAERVCSTPNPEKPFECMDLCFITALLHDGYGFPWTKQITLQKKVKTFEISWGLGALFAELGSSKIT</sequence>
<comment type="similarity">
    <text evidence="1">Belongs to the GDA1/CD39 NTPase family.</text>
</comment>
<reference evidence="6" key="1">
    <citation type="submission" date="2019-03" db="EMBL/GenBank/DDBJ databases">
        <title>Improved annotation for the trematode Fasciola hepatica.</title>
        <authorList>
            <person name="Choi Y.-J."/>
            <person name="Martin J."/>
            <person name="Mitreva M."/>
        </authorList>
    </citation>
    <scope>NUCLEOTIDE SEQUENCE [LARGE SCALE GENOMIC DNA]</scope>
</reference>
<evidence type="ECO:0000256" key="2">
    <source>
        <dbReference type="ARBA" id="ARBA00022801"/>
    </source>
</evidence>
<dbReference type="InterPro" id="IPR000407">
    <property type="entry name" value="GDA1_CD39_NTPase"/>
</dbReference>
<keyword evidence="2" id="KW-0378">Hydrolase</keyword>